<dbReference type="OrthoDB" id="9762533at2"/>
<gene>
    <name evidence="3" type="ORF">SAMN02745229_03486</name>
</gene>
<feature type="transmembrane region" description="Helical" evidence="1">
    <location>
        <begin position="343"/>
        <end position="367"/>
    </location>
</feature>
<feature type="transmembrane region" description="Helical" evidence="1">
    <location>
        <begin position="309"/>
        <end position="331"/>
    </location>
</feature>
<dbReference type="InterPro" id="IPR050469">
    <property type="entry name" value="Diguanylate_Cyclase"/>
</dbReference>
<dbReference type="PROSITE" id="PS50887">
    <property type="entry name" value="GGDEF"/>
    <property type="match status" value="1"/>
</dbReference>
<feature type="transmembrane region" description="Helical" evidence="1">
    <location>
        <begin position="184"/>
        <end position="208"/>
    </location>
</feature>
<dbReference type="RefSeq" id="WP_073389660.1">
    <property type="nucleotide sequence ID" value="NZ_FQXK01000037.1"/>
</dbReference>
<feature type="domain" description="GGDEF" evidence="2">
    <location>
        <begin position="448"/>
        <end position="577"/>
    </location>
</feature>
<evidence type="ECO:0000313" key="4">
    <source>
        <dbReference type="Proteomes" id="UP000184278"/>
    </source>
</evidence>
<dbReference type="Pfam" id="PF00990">
    <property type="entry name" value="GGDEF"/>
    <property type="match status" value="1"/>
</dbReference>
<keyword evidence="1" id="KW-1133">Transmembrane helix</keyword>
<dbReference type="InterPro" id="IPR029787">
    <property type="entry name" value="Nucleotide_cyclase"/>
</dbReference>
<dbReference type="CDD" id="cd01949">
    <property type="entry name" value="GGDEF"/>
    <property type="match status" value="1"/>
</dbReference>
<protein>
    <submittedName>
        <fullName evidence="3">Diguanylate cyclase (GGDEF) domain-containing protein</fullName>
    </submittedName>
</protein>
<dbReference type="EMBL" id="FQXK01000037">
    <property type="protein sequence ID" value="SHI70297.1"/>
    <property type="molecule type" value="Genomic_DNA"/>
</dbReference>
<feature type="transmembrane region" description="Helical" evidence="1">
    <location>
        <begin position="16"/>
        <end position="35"/>
    </location>
</feature>
<reference evidence="4" key="1">
    <citation type="submission" date="2016-11" db="EMBL/GenBank/DDBJ databases">
        <authorList>
            <person name="Varghese N."/>
            <person name="Submissions S."/>
        </authorList>
    </citation>
    <scope>NUCLEOTIDE SEQUENCE [LARGE SCALE GENOMIC DNA]</scope>
    <source>
        <strain evidence="4">DSM 3071</strain>
    </source>
</reference>
<dbReference type="Proteomes" id="UP000184278">
    <property type="component" value="Unassembled WGS sequence"/>
</dbReference>
<proteinExistence type="predicted"/>
<feature type="transmembrane region" description="Helical" evidence="1">
    <location>
        <begin position="249"/>
        <end position="270"/>
    </location>
</feature>
<keyword evidence="1" id="KW-0812">Transmembrane</keyword>
<sequence>MINSIMMPKYTDRNKLAIYILLAVITAFGLLYTFIPGSFPSKYEKDIIALTDGWSITYNGESKNDISLSEADIPVADTGDTFILVHSLSDYRIKSACLQIKAVHATFQVYLDDELIYDFASNLYKEHRMLPMGYVYVPLPDTYPGKTLTIYYTAGQDTAFSGFDTIYLGLRKDFLSKRSDEMRLQFYIGIFLCSLGITFCAITPYLIFNKTDYKRVFLGSLISFVLGVYILATANIFNYFTSRMIVNTILEYASFYLVPAVLCAYVAVIFPQKFLRKVFKYMAIVDIAAYAYCIITHFAHIALFSTHTMLFHVLIFIQAPLALACAIYLLYTNRNKKRNDPDVVSFQILLIGLSIFLICGLVEIGFYNFMKFGSARGEASLSLSLLTCGSLVFVLFIFIGYFEYQIYSIESANRQKFLMGLAYYDPLTGLSNRARCQEEMITADNDNKDFVIISIDLDNLKQVNDVYGHDSGDNYLKLFAGLLGSSFRSSDITGRMGGDEFIVILYNQNAADADARIMELQEKFSKAHFGLPGPTYGFSYGIASSTEFPGHSAEKIYTIADIRMYEMKRKRHEDSGV</sequence>
<feature type="transmembrane region" description="Helical" evidence="1">
    <location>
        <begin position="282"/>
        <end position="303"/>
    </location>
</feature>
<accession>A0A1M6DAN8</accession>
<dbReference type="PANTHER" id="PTHR45138:SF9">
    <property type="entry name" value="DIGUANYLATE CYCLASE DGCM-RELATED"/>
    <property type="match status" value="1"/>
</dbReference>
<dbReference type="SMART" id="SM00267">
    <property type="entry name" value="GGDEF"/>
    <property type="match status" value="1"/>
</dbReference>
<evidence type="ECO:0000259" key="2">
    <source>
        <dbReference type="PROSITE" id="PS50887"/>
    </source>
</evidence>
<dbReference type="InterPro" id="IPR000160">
    <property type="entry name" value="GGDEF_dom"/>
</dbReference>
<dbReference type="NCBIfam" id="TIGR00254">
    <property type="entry name" value="GGDEF"/>
    <property type="match status" value="1"/>
</dbReference>
<evidence type="ECO:0000256" key="1">
    <source>
        <dbReference type="SAM" id="Phobius"/>
    </source>
</evidence>
<dbReference type="Gene3D" id="3.30.70.270">
    <property type="match status" value="1"/>
</dbReference>
<dbReference type="AlphaFoldDB" id="A0A1M6DAN8"/>
<dbReference type="GeneID" id="89508560"/>
<keyword evidence="4" id="KW-1185">Reference proteome</keyword>
<dbReference type="STRING" id="1121131.SAMN02745229_03486"/>
<dbReference type="PANTHER" id="PTHR45138">
    <property type="entry name" value="REGULATORY COMPONENTS OF SENSORY TRANSDUCTION SYSTEM"/>
    <property type="match status" value="1"/>
</dbReference>
<dbReference type="InterPro" id="IPR043128">
    <property type="entry name" value="Rev_trsase/Diguanyl_cyclase"/>
</dbReference>
<name>A0A1M6DAN8_BUTFI</name>
<dbReference type="SUPFAM" id="SSF55073">
    <property type="entry name" value="Nucleotide cyclase"/>
    <property type="match status" value="1"/>
</dbReference>
<dbReference type="GO" id="GO:0052621">
    <property type="term" value="F:diguanylate cyclase activity"/>
    <property type="evidence" value="ECO:0007669"/>
    <property type="project" value="TreeGrafter"/>
</dbReference>
<feature type="transmembrane region" description="Helical" evidence="1">
    <location>
        <begin position="379"/>
        <end position="402"/>
    </location>
</feature>
<evidence type="ECO:0000313" key="3">
    <source>
        <dbReference type="EMBL" id="SHI70297.1"/>
    </source>
</evidence>
<keyword evidence="1" id="KW-0472">Membrane</keyword>
<organism evidence="3 4">
    <name type="scientific">Butyrivibrio fibrisolvens DSM 3071</name>
    <dbReference type="NCBI Taxonomy" id="1121131"/>
    <lineage>
        <taxon>Bacteria</taxon>
        <taxon>Bacillati</taxon>
        <taxon>Bacillota</taxon>
        <taxon>Clostridia</taxon>
        <taxon>Lachnospirales</taxon>
        <taxon>Lachnospiraceae</taxon>
        <taxon>Butyrivibrio</taxon>
    </lineage>
</organism>
<feature type="transmembrane region" description="Helical" evidence="1">
    <location>
        <begin position="215"/>
        <end position="237"/>
    </location>
</feature>